<evidence type="ECO:0000256" key="2">
    <source>
        <dbReference type="ARBA" id="ARBA00022729"/>
    </source>
</evidence>
<feature type="domain" description="Solute-binding protein family 3/N-terminal" evidence="4">
    <location>
        <begin position="33"/>
        <end position="259"/>
    </location>
</feature>
<comment type="similarity">
    <text evidence="1">Belongs to the bacterial solute-binding protein 3 family.</text>
</comment>
<dbReference type="SMART" id="SM00062">
    <property type="entry name" value="PBPb"/>
    <property type="match status" value="1"/>
</dbReference>
<feature type="signal peptide" evidence="3">
    <location>
        <begin position="1"/>
        <end position="23"/>
    </location>
</feature>
<accession>A0AA37S8E8</accession>
<proteinExistence type="inferred from homology"/>
<protein>
    <submittedName>
        <fullName evidence="5">ABC transporter substrate-binding protein</fullName>
    </submittedName>
</protein>
<dbReference type="EMBL" id="BSNM01000003">
    <property type="protein sequence ID" value="GLQ30323.1"/>
    <property type="molecule type" value="Genomic_DNA"/>
</dbReference>
<organism evidence="5 6">
    <name type="scientific">Litoribrevibacter albus</name>
    <dbReference type="NCBI Taxonomy" id="1473156"/>
    <lineage>
        <taxon>Bacteria</taxon>
        <taxon>Pseudomonadati</taxon>
        <taxon>Pseudomonadota</taxon>
        <taxon>Gammaproteobacteria</taxon>
        <taxon>Oceanospirillales</taxon>
        <taxon>Oceanospirillaceae</taxon>
        <taxon>Litoribrevibacter</taxon>
    </lineage>
</organism>
<evidence type="ECO:0000256" key="3">
    <source>
        <dbReference type="SAM" id="SignalP"/>
    </source>
</evidence>
<dbReference type="PANTHER" id="PTHR35936">
    <property type="entry name" value="MEMBRANE-BOUND LYTIC MUREIN TRANSGLYCOSYLASE F"/>
    <property type="match status" value="1"/>
</dbReference>
<evidence type="ECO:0000313" key="5">
    <source>
        <dbReference type="EMBL" id="GLQ30323.1"/>
    </source>
</evidence>
<evidence type="ECO:0000256" key="1">
    <source>
        <dbReference type="ARBA" id="ARBA00010333"/>
    </source>
</evidence>
<name>A0AA37S8E8_9GAMM</name>
<dbReference type="SUPFAM" id="SSF53850">
    <property type="entry name" value="Periplasmic binding protein-like II"/>
    <property type="match status" value="1"/>
</dbReference>
<evidence type="ECO:0000313" key="6">
    <source>
        <dbReference type="Proteomes" id="UP001161389"/>
    </source>
</evidence>
<keyword evidence="6" id="KW-1185">Reference proteome</keyword>
<reference evidence="5" key="2">
    <citation type="submission" date="2023-01" db="EMBL/GenBank/DDBJ databases">
        <title>Draft genome sequence of Litoribrevibacter albus strain NBRC 110071.</title>
        <authorList>
            <person name="Sun Q."/>
            <person name="Mori K."/>
        </authorList>
    </citation>
    <scope>NUCLEOTIDE SEQUENCE</scope>
    <source>
        <strain evidence="5">NBRC 110071</strain>
    </source>
</reference>
<dbReference type="InterPro" id="IPR001638">
    <property type="entry name" value="Solute-binding_3/MltF_N"/>
</dbReference>
<dbReference type="Proteomes" id="UP001161389">
    <property type="component" value="Unassembled WGS sequence"/>
</dbReference>
<reference evidence="5" key="1">
    <citation type="journal article" date="2014" name="Int. J. Syst. Evol. Microbiol.">
        <title>Complete genome sequence of Corynebacterium casei LMG S-19264T (=DSM 44701T), isolated from a smear-ripened cheese.</title>
        <authorList>
            <consortium name="US DOE Joint Genome Institute (JGI-PGF)"/>
            <person name="Walter F."/>
            <person name="Albersmeier A."/>
            <person name="Kalinowski J."/>
            <person name="Ruckert C."/>
        </authorList>
    </citation>
    <scope>NUCLEOTIDE SEQUENCE</scope>
    <source>
        <strain evidence="5">NBRC 110071</strain>
    </source>
</reference>
<sequence>MSRHVLSVITLFFLVFFSFASSASPSTGIKRSTLKVGISETDYYPFYFEEGGKITGAAAEIVSALAEQLRYELTFKRFPWKRVQHNLASGKIDMVMLYFKTPERAKDVFYVEVPHIHESSSLITLKSRDIAFNGDINQLSSYKFGNVNGYWHGEAYSNHPTLVKRAFSSTTELLTVLKRGGIDIAVGNKPVLTQLANTMGLSDQFKFLEPKIDYAPDYIAFSKASPNAPKLVEEFSDALKKFLKSPEYKQILKKYGFDLKAK</sequence>
<comment type="caution">
    <text evidence="5">The sequence shown here is derived from an EMBL/GenBank/DDBJ whole genome shotgun (WGS) entry which is preliminary data.</text>
</comment>
<keyword evidence="2 3" id="KW-0732">Signal</keyword>
<dbReference type="Gene3D" id="3.40.190.10">
    <property type="entry name" value="Periplasmic binding protein-like II"/>
    <property type="match status" value="2"/>
</dbReference>
<dbReference type="RefSeq" id="WP_284379055.1">
    <property type="nucleotide sequence ID" value="NZ_BSNM01000003.1"/>
</dbReference>
<evidence type="ECO:0000259" key="4">
    <source>
        <dbReference type="SMART" id="SM00062"/>
    </source>
</evidence>
<dbReference type="PANTHER" id="PTHR35936:SF25">
    <property type="entry name" value="ABC TRANSPORTER SUBSTRATE-BINDING PROTEIN"/>
    <property type="match status" value="1"/>
</dbReference>
<dbReference type="Pfam" id="PF00497">
    <property type="entry name" value="SBP_bac_3"/>
    <property type="match status" value="1"/>
</dbReference>
<gene>
    <name evidence="5" type="ORF">GCM10007876_08010</name>
</gene>
<dbReference type="AlphaFoldDB" id="A0AA37S8E8"/>
<feature type="chain" id="PRO_5041433000" evidence="3">
    <location>
        <begin position="24"/>
        <end position="262"/>
    </location>
</feature>